<evidence type="ECO:0000313" key="1">
    <source>
        <dbReference type="EMBL" id="KJA20012.1"/>
    </source>
</evidence>
<name>A0A0D2KZU9_HYPSF</name>
<dbReference type="OMA" id="AWREIFL"/>
<sequence length="141" mass="15398">MNERFCRSQVVANALFVPLPDQTPEENLRLIIQAQIPPLPTPVDASTPPDLLTTQLSLENITAVQPALHRVAWREIFLPAPLLSAERWQALSEVDGQTYYEAREIFGGPVGYVVDALFAAGLQAGFDAQAGALKDRVEAMA</sequence>
<keyword evidence="2" id="KW-1185">Reference proteome</keyword>
<accession>A0A0D2KZU9</accession>
<proteinExistence type="predicted"/>
<reference evidence="2" key="1">
    <citation type="submission" date="2014-04" db="EMBL/GenBank/DDBJ databases">
        <title>Evolutionary Origins and Diversification of the Mycorrhizal Mutualists.</title>
        <authorList>
            <consortium name="DOE Joint Genome Institute"/>
            <consortium name="Mycorrhizal Genomics Consortium"/>
            <person name="Kohler A."/>
            <person name="Kuo A."/>
            <person name="Nagy L.G."/>
            <person name="Floudas D."/>
            <person name="Copeland A."/>
            <person name="Barry K.W."/>
            <person name="Cichocki N."/>
            <person name="Veneault-Fourrey C."/>
            <person name="LaButti K."/>
            <person name="Lindquist E.A."/>
            <person name="Lipzen A."/>
            <person name="Lundell T."/>
            <person name="Morin E."/>
            <person name="Murat C."/>
            <person name="Riley R."/>
            <person name="Ohm R."/>
            <person name="Sun H."/>
            <person name="Tunlid A."/>
            <person name="Henrissat B."/>
            <person name="Grigoriev I.V."/>
            <person name="Hibbett D.S."/>
            <person name="Martin F."/>
        </authorList>
    </citation>
    <scope>NUCLEOTIDE SEQUENCE [LARGE SCALE GENOMIC DNA]</scope>
    <source>
        <strain evidence="2">FD-334 SS-4</strain>
    </source>
</reference>
<evidence type="ECO:0000313" key="2">
    <source>
        <dbReference type="Proteomes" id="UP000054270"/>
    </source>
</evidence>
<dbReference type="EMBL" id="KN817571">
    <property type="protein sequence ID" value="KJA20012.1"/>
    <property type="molecule type" value="Genomic_DNA"/>
</dbReference>
<dbReference type="Proteomes" id="UP000054270">
    <property type="component" value="Unassembled WGS sequence"/>
</dbReference>
<dbReference type="AlphaFoldDB" id="A0A0D2KZU9"/>
<dbReference type="SUPFAM" id="SSF55961">
    <property type="entry name" value="Bet v1-like"/>
    <property type="match status" value="1"/>
</dbReference>
<protein>
    <submittedName>
        <fullName evidence="1">Uncharacterized protein</fullName>
    </submittedName>
</protein>
<gene>
    <name evidence="1" type="ORF">HYPSUDRAFT_43614</name>
</gene>
<dbReference type="OrthoDB" id="509124at2759"/>
<organism evidence="1 2">
    <name type="scientific">Hypholoma sublateritium (strain FD-334 SS-4)</name>
    <dbReference type="NCBI Taxonomy" id="945553"/>
    <lineage>
        <taxon>Eukaryota</taxon>
        <taxon>Fungi</taxon>
        <taxon>Dikarya</taxon>
        <taxon>Basidiomycota</taxon>
        <taxon>Agaricomycotina</taxon>
        <taxon>Agaricomycetes</taxon>
        <taxon>Agaricomycetidae</taxon>
        <taxon>Agaricales</taxon>
        <taxon>Agaricineae</taxon>
        <taxon>Strophariaceae</taxon>
        <taxon>Hypholoma</taxon>
    </lineage>
</organism>